<dbReference type="CDD" id="cd00096">
    <property type="entry name" value="Ig"/>
    <property type="match status" value="1"/>
</dbReference>
<dbReference type="GO" id="GO:0032589">
    <property type="term" value="C:neuron projection membrane"/>
    <property type="evidence" value="ECO:0007669"/>
    <property type="project" value="TreeGrafter"/>
</dbReference>
<evidence type="ECO:0000313" key="2">
    <source>
        <dbReference type="EMBL" id="KAK7573999.1"/>
    </source>
</evidence>
<dbReference type="CDD" id="cd23992">
    <property type="entry name" value="PBP_GOBP"/>
    <property type="match status" value="3"/>
</dbReference>
<reference evidence="2 3" key="1">
    <citation type="submission" date="2024-03" db="EMBL/GenBank/DDBJ databases">
        <title>Adaptation during the transition from Ophiocordyceps entomopathogen to insect associate is accompanied by gene loss and intensified selection.</title>
        <authorList>
            <person name="Ward C.M."/>
            <person name="Onetto C.A."/>
            <person name="Borneman A.R."/>
        </authorList>
    </citation>
    <scope>NUCLEOTIDE SEQUENCE [LARGE SCALE GENOMIC DNA]</scope>
    <source>
        <strain evidence="2">AWRI1</strain>
        <tissue evidence="2">Single Adult Female</tissue>
    </source>
</reference>
<dbReference type="InterPro" id="IPR036728">
    <property type="entry name" value="PBP_GOBP_sf"/>
</dbReference>
<dbReference type="SMART" id="SM00408">
    <property type="entry name" value="IGc2"/>
    <property type="match status" value="1"/>
</dbReference>
<dbReference type="Gene3D" id="2.60.40.10">
    <property type="entry name" value="Immunoglobulins"/>
    <property type="match status" value="1"/>
</dbReference>
<dbReference type="GO" id="GO:0005549">
    <property type="term" value="F:odorant binding"/>
    <property type="evidence" value="ECO:0007669"/>
    <property type="project" value="InterPro"/>
</dbReference>
<dbReference type="InterPro" id="IPR037448">
    <property type="entry name" value="Zig-8"/>
</dbReference>
<dbReference type="InterPro" id="IPR006170">
    <property type="entry name" value="PBP/GOBP"/>
</dbReference>
<dbReference type="SUPFAM" id="SSF48726">
    <property type="entry name" value="Immunoglobulin"/>
    <property type="match status" value="1"/>
</dbReference>
<accession>A0AAN9T8I2</accession>
<dbReference type="FunFam" id="2.60.40.10:FF:000533">
    <property type="entry name" value="Uncharacterized protein, isoform A"/>
    <property type="match status" value="1"/>
</dbReference>
<dbReference type="SMART" id="SM00409">
    <property type="entry name" value="IG"/>
    <property type="match status" value="1"/>
</dbReference>
<dbReference type="PROSITE" id="PS50835">
    <property type="entry name" value="IG_LIKE"/>
    <property type="match status" value="1"/>
</dbReference>
<dbReference type="SUPFAM" id="SSF47565">
    <property type="entry name" value="Insect pheromone/odorant-binding proteins"/>
    <property type="match status" value="3"/>
</dbReference>
<feature type="domain" description="Ig-like" evidence="1">
    <location>
        <begin position="330"/>
        <end position="420"/>
    </location>
</feature>
<gene>
    <name evidence="2" type="ORF">V9T40_011190</name>
</gene>
<dbReference type="AlphaFoldDB" id="A0AAN9T8I2"/>
<protein>
    <recommendedName>
        <fullName evidence="1">Ig-like domain-containing protein</fullName>
    </recommendedName>
</protein>
<comment type="caution">
    <text evidence="2">The sequence shown here is derived from an EMBL/GenBank/DDBJ whole genome shotgun (WGS) entry which is preliminary data.</text>
</comment>
<dbReference type="Pfam" id="PF01395">
    <property type="entry name" value="PBP_GOBP"/>
    <property type="match status" value="3"/>
</dbReference>
<dbReference type="InterPro" id="IPR013783">
    <property type="entry name" value="Ig-like_fold"/>
</dbReference>
<keyword evidence="3" id="KW-1185">Reference proteome</keyword>
<dbReference type="InterPro" id="IPR003598">
    <property type="entry name" value="Ig_sub2"/>
</dbReference>
<dbReference type="Pfam" id="PF13927">
    <property type="entry name" value="Ig_3"/>
    <property type="match status" value="1"/>
</dbReference>
<sequence>MTEIDPDLDDFVKYGKFPPGHENKKCIFECVFKTADLVDSNFVPSRKKIFDAFVRETGTGNANSARGGELLDLIEKCLPAPQDLPSPCNIISNFVLCFFDIMRVIDVKSIPPAIEQCSPKFNVSKNDPDLEHLFKNGEFPPGKETKKCFFECVLRNVDIVDSNFVPNEKKVMVFLERINSAGHLNSTQMAEFSDLVGKICLPPKDLSISYFWKNGEFPPGKENLNCYFECVFKAADIVDSNFMPTKNKLNELVEREKKEYPNAIFNEFIATDIVLEKCLPPKDISSPCNIATNFISCLVDIRNILNISELILKYGSETDLRLRSDDLKISKAEILGNSEIFVKSGSDINLTCVVVQSPEPPSFIYWYRNDNVINYSSRGGINVLTEKQTKTSRLLISRAQPPDSGNYTCSPSSSEPASVIVHVLNGEHPAAMQHGNSSTSGVSKLLPIMLLLICQITKVLLLQESEVFRCILSR</sequence>
<proteinExistence type="predicted"/>
<dbReference type="Proteomes" id="UP001367676">
    <property type="component" value="Unassembled WGS sequence"/>
</dbReference>
<dbReference type="Gene3D" id="1.10.238.20">
    <property type="entry name" value="Pheromone/general odorant binding protein domain"/>
    <property type="match status" value="3"/>
</dbReference>
<dbReference type="InterPro" id="IPR007110">
    <property type="entry name" value="Ig-like_dom"/>
</dbReference>
<name>A0AAN9T8I2_9HEMI</name>
<dbReference type="GO" id="GO:0050808">
    <property type="term" value="P:synapse organization"/>
    <property type="evidence" value="ECO:0007669"/>
    <property type="project" value="TreeGrafter"/>
</dbReference>
<dbReference type="EMBL" id="JBBCAQ010000037">
    <property type="protein sequence ID" value="KAK7573999.1"/>
    <property type="molecule type" value="Genomic_DNA"/>
</dbReference>
<dbReference type="PANTHER" id="PTHR23279:SF41">
    <property type="entry name" value="DEFECTIVE PROBOSCIS EXTENSION RESPONSE 4-RELATED"/>
    <property type="match status" value="1"/>
</dbReference>
<dbReference type="PANTHER" id="PTHR23279">
    <property type="entry name" value="DEFECTIVE PROBOSCIS EXTENSION RESPONSE DPR -RELATED"/>
    <property type="match status" value="1"/>
</dbReference>
<dbReference type="InterPro" id="IPR003599">
    <property type="entry name" value="Ig_sub"/>
</dbReference>
<dbReference type="InterPro" id="IPR036179">
    <property type="entry name" value="Ig-like_dom_sf"/>
</dbReference>
<evidence type="ECO:0000313" key="3">
    <source>
        <dbReference type="Proteomes" id="UP001367676"/>
    </source>
</evidence>
<organism evidence="2 3">
    <name type="scientific">Parthenolecanium corni</name>
    <dbReference type="NCBI Taxonomy" id="536013"/>
    <lineage>
        <taxon>Eukaryota</taxon>
        <taxon>Metazoa</taxon>
        <taxon>Ecdysozoa</taxon>
        <taxon>Arthropoda</taxon>
        <taxon>Hexapoda</taxon>
        <taxon>Insecta</taxon>
        <taxon>Pterygota</taxon>
        <taxon>Neoptera</taxon>
        <taxon>Paraneoptera</taxon>
        <taxon>Hemiptera</taxon>
        <taxon>Sternorrhyncha</taxon>
        <taxon>Coccoidea</taxon>
        <taxon>Coccidae</taxon>
        <taxon>Parthenolecanium</taxon>
    </lineage>
</organism>
<evidence type="ECO:0000259" key="1">
    <source>
        <dbReference type="PROSITE" id="PS50835"/>
    </source>
</evidence>